<accession>A0A212IZB9</accession>
<feature type="region of interest" description="Disordered" evidence="1">
    <location>
        <begin position="48"/>
        <end position="67"/>
    </location>
</feature>
<dbReference type="InterPro" id="IPR018754">
    <property type="entry name" value="RovC-like_DNA-bd"/>
</dbReference>
<dbReference type="Pfam" id="PF10074">
    <property type="entry name" value="RovC_DNA-bd"/>
    <property type="match status" value="1"/>
</dbReference>
<dbReference type="AlphaFoldDB" id="A0A212IZB9"/>
<evidence type="ECO:0000256" key="1">
    <source>
        <dbReference type="SAM" id="MobiDB-lite"/>
    </source>
</evidence>
<sequence>MSKEKTVPGISPRADWRDPESYKPLIDLDRAGWAWEWLKRNPDFATAAGGLPQVSPPLRPSATEPRLKAAQPRVLRIQNPGPFEHWGVFFHHWRCPAGYGRLLAARSQSIGARRGSAAHCTRPHRRLRHPMLCVNDDRVVLRRIRARAFQRWLAPSPTDGDGRQCSRWPGVPPLPAVGSPAHGGEGSDAATPVRALPPGRLPRGLFPPERRARRWAMMLRAWDGEMVGASRRQVAAAIFGEMAARELWESGYRSRMQRLVGEAEEMVSGDYLGLLRRETEGKRGF</sequence>
<evidence type="ECO:0008006" key="5">
    <source>
        <dbReference type="Google" id="ProtNLM"/>
    </source>
</evidence>
<proteinExistence type="predicted"/>
<feature type="domain" description="Transcriptional regulator-like" evidence="3">
    <location>
        <begin position="15"/>
        <end position="53"/>
    </location>
</feature>
<organism evidence="4">
    <name type="scientific">uncultured Alphaproteobacteria bacterium</name>
    <dbReference type="NCBI Taxonomy" id="91750"/>
    <lineage>
        <taxon>Bacteria</taxon>
        <taxon>Pseudomonadati</taxon>
        <taxon>Pseudomonadota</taxon>
        <taxon>Alphaproteobacteria</taxon>
        <taxon>environmental samples</taxon>
    </lineage>
</organism>
<protein>
    <recommendedName>
        <fullName evidence="5">DUF2285 domain-containing protein</fullName>
    </recommendedName>
</protein>
<feature type="domain" description="T6SS Transcription factor RovC-like DNA binding" evidence="2">
    <location>
        <begin position="194"/>
        <end position="276"/>
    </location>
</feature>
<feature type="region of interest" description="Disordered" evidence="1">
    <location>
        <begin position="155"/>
        <end position="202"/>
    </location>
</feature>
<evidence type="ECO:0000259" key="3">
    <source>
        <dbReference type="Pfam" id="PF20109"/>
    </source>
</evidence>
<gene>
    <name evidence="4" type="ORF">KL86APRO_10268</name>
</gene>
<dbReference type="Pfam" id="PF20109">
    <property type="entry name" value="Trans_reg_dom"/>
    <property type="match status" value="1"/>
</dbReference>
<evidence type="ECO:0000313" key="4">
    <source>
        <dbReference type="EMBL" id="SBV92556.1"/>
    </source>
</evidence>
<dbReference type="EMBL" id="FLUO01000001">
    <property type="protein sequence ID" value="SBV92556.1"/>
    <property type="molecule type" value="Genomic_DNA"/>
</dbReference>
<dbReference type="InterPro" id="IPR045465">
    <property type="entry name" value="Trans_reg_dom"/>
</dbReference>
<evidence type="ECO:0000259" key="2">
    <source>
        <dbReference type="Pfam" id="PF10074"/>
    </source>
</evidence>
<name>A0A212IZB9_9PROT</name>
<reference evidence="4" key="1">
    <citation type="submission" date="2016-04" db="EMBL/GenBank/DDBJ databases">
        <authorList>
            <person name="Evans L.H."/>
            <person name="Alamgir A."/>
            <person name="Owens N."/>
            <person name="Weber N.D."/>
            <person name="Virtaneva K."/>
            <person name="Barbian K."/>
            <person name="Babar A."/>
            <person name="Rosenke K."/>
        </authorList>
    </citation>
    <scope>NUCLEOTIDE SEQUENCE</scope>
    <source>
        <strain evidence="4">86</strain>
    </source>
</reference>